<dbReference type="PANTHER" id="PTHR46847">
    <property type="entry name" value="D-ALLOSE-BINDING PERIPLASMIC PROTEIN-RELATED"/>
    <property type="match status" value="1"/>
</dbReference>
<dbReference type="CDD" id="cd06323">
    <property type="entry name" value="PBP1_ribose_binding"/>
    <property type="match status" value="1"/>
</dbReference>
<evidence type="ECO:0000256" key="4">
    <source>
        <dbReference type="SAM" id="SignalP"/>
    </source>
</evidence>
<dbReference type="SUPFAM" id="SSF53822">
    <property type="entry name" value="Periplasmic binding protein-like I"/>
    <property type="match status" value="1"/>
</dbReference>
<dbReference type="Pfam" id="PF13407">
    <property type="entry name" value="Peripla_BP_4"/>
    <property type="match status" value="1"/>
</dbReference>
<dbReference type="Gene3D" id="3.40.50.2300">
    <property type="match status" value="2"/>
</dbReference>
<accession>A0ABN6MJR5</accession>
<comment type="similarity">
    <text evidence="2">Belongs to the bacterial solute-binding protein 2 family.</text>
</comment>
<dbReference type="Proteomes" id="UP001162891">
    <property type="component" value="Chromosome"/>
</dbReference>
<reference evidence="7" key="1">
    <citation type="journal article" date="2022" name="Int. J. Syst. Evol. Microbiol.">
        <title>Anaeromyxobacter oryzae sp. nov., Anaeromyxobacter diazotrophicus sp. nov. and Anaeromyxobacter paludicola sp. nov., isolated from paddy soils.</title>
        <authorList>
            <person name="Itoh H."/>
            <person name="Xu Z."/>
            <person name="Mise K."/>
            <person name="Masuda Y."/>
            <person name="Ushijima N."/>
            <person name="Hayakawa C."/>
            <person name="Shiratori Y."/>
            <person name="Senoo K."/>
        </authorList>
    </citation>
    <scope>NUCLEOTIDE SEQUENCE [LARGE SCALE GENOMIC DNA]</scope>
    <source>
        <strain evidence="7">Red232</strain>
    </source>
</reference>
<comment type="subcellular location">
    <subcellularLocation>
        <location evidence="1">Cell envelope</location>
    </subcellularLocation>
</comment>
<name>A0ABN6MJR5_9BACT</name>
<dbReference type="RefSeq" id="WP_248357641.1">
    <property type="nucleotide sequence ID" value="NZ_AP025591.1"/>
</dbReference>
<evidence type="ECO:0000313" key="6">
    <source>
        <dbReference type="EMBL" id="BDG01249.1"/>
    </source>
</evidence>
<dbReference type="NCBIfam" id="NF007936">
    <property type="entry name" value="PRK10653.1"/>
    <property type="match status" value="1"/>
</dbReference>
<keyword evidence="3 4" id="KW-0732">Signal</keyword>
<dbReference type="InterPro" id="IPR025997">
    <property type="entry name" value="SBP_2_dom"/>
</dbReference>
<dbReference type="EMBL" id="AP025591">
    <property type="protein sequence ID" value="BDG01249.1"/>
    <property type="molecule type" value="Genomic_DNA"/>
</dbReference>
<keyword evidence="7" id="KW-1185">Reference proteome</keyword>
<sequence>MSRVLVVLTSLALAGPALAKDAIGLSVSTLNNPFFVTLRDGAKAAAAKAGVDLVVLDAQDKVDKQVADIEDLVQRKVKVVLVNPTDAAAVVPAIERANAAKIPVITVDRAASGGKVAYHIASDNVAGGKLAADFLCKLLGGKGNVVELEGIPGSSAARDRGKGFNDELKARCKGVTVVARQTANFDRGQGLSVMENVLQAQRAIDAVFAHNDEMALGAVQAIQASGRPIKVVGFDATDDAVKAVNACKMAATVAQQPAEMGRLAVEKAAALLKGTAPAKTEFIPVALKLVSNASCK</sequence>
<organism evidence="6 7">
    <name type="scientific">Anaeromyxobacter oryzae</name>
    <dbReference type="NCBI Taxonomy" id="2918170"/>
    <lineage>
        <taxon>Bacteria</taxon>
        <taxon>Pseudomonadati</taxon>
        <taxon>Myxococcota</taxon>
        <taxon>Myxococcia</taxon>
        <taxon>Myxococcales</taxon>
        <taxon>Cystobacterineae</taxon>
        <taxon>Anaeromyxobacteraceae</taxon>
        <taxon>Anaeromyxobacter</taxon>
    </lineage>
</organism>
<feature type="domain" description="Periplasmic binding protein" evidence="5">
    <location>
        <begin position="23"/>
        <end position="275"/>
    </location>
</feature>
<feature type="signal peptide" evidence="4">
    <location>
        <begin position="1"/>
        <end position="19"/>
    </location>
</feature>
<dbReference type="InterPro" id="IPR028082">
    <property type="entry name" value="Peripla_BP_I"/>
</dbReference>
<gene>
    <name evidence="6" type="primary">rbsB</name>
    <name evidence="6" type="ORF">AMOR_02450</name>
</gene>
<evidence type="ECO:0000259" key="5">
    <source>
        <dbReference type="Pfam" id="PF13407"/>
    </source>
</evidence>
<evidence type="ECO:0000256" key="3">
    <source>
        <dbReference type="ARBA" id="ARBA00022729"/>
    </source>
</evidence>
<dbReference type="PANTHER" id="PTHR46847:SF1">
    <property type="entry name" value="D-ALLOSE-BINDING PERIPLASMIC PROTEIN-RELATED"/>
    <property type="match status" value="1"/>
</dbReference>
<evidence type="ECO:0000256" key="2">
    <source>
        <dbReference type="ARBA" id="ARBA00007639"/>
    </source>
</evidence>
<protein>
    <submittedName>
        <fullName evidence="6">D-ribose ABC transporter substrate-binding protein</fullName>
    </submittedName>
</protein>
<evidence type="ECO:0000256" key="1">
    <source>
        <dbReference type="ARBA" id="ARBA00004196"/>
    </source>
</evidence>
<evidence type="ECO:0000313" key="7">
    <source>
        <dbReference type="Proteomes" id="UP001162891"/>
    </source>
</evidence>
<proteinExistence type="inferred from homology"/>
<feature type="chain" id="PRO_5047513816" evidence="4">
    <location>
        <begin position="20"/>
        <end position="296"/>
    </location>
</feature>